<evidence type="ECO:0000259" key="1">
    <source>
        <dbReference type="SMART" id="SM00922"/>
    </source>
</evidence>
<reference evidence="2" key="1">
    <citation type="submission" date="2018-05" db="EMBL/GenBank/DDBJ databases">
        <authorList>
            <person name="Lanie J.A."/>
            <person name="Ng W.-L."/>
            <person name="Kazmierczak K.M."/>
            <person name="Andrzejewski T.M."/>
            <person name="Davidsen T.M."/>
            <person name="Wayne K.J."/>
            <person name="Tettelin H."/>
            <person name="Glass J.I."/>
            <person name="Rusch D."/>
            <person name="Podicherti R."/>
            <person name="Tsui H.-C.T."/>
            <person name="Winkler M.E."/>
        </authorList>
    </citation>
    <scope>NUCLEOTIDE SEQUENCE</scope>
</reference>
<name>A0A381WBD6_9ZZZZ</name>
<dbReference type="InterPro" id="IPR029017">
    <property type="entry name" value="Enolase-like_N"/>
</dbReference>
<dbReference type="SUPFAM" id="SSF51604">
    <property type="entry name" value="Enolase C-terminal domain-like"/>
    <property type="match status" value="1"/>
</dbReference>
<gene>
    <name evidence="2" type="ORF">METZ01_LOCUS102684</name>
</gene>
<evidence type="ECO:0000313" key="2">
    <source>
        <dbReference type="EMBL" id="SVA49830.1"/>
    </source>
</evidence>
<dbReference type="InterPro" id="IPR013342">
    <property type="entry name" value="Mandelate_racemase_C"/>
</dbReference>
<dbReference type="Pfam" id="PF13378">
    <property type="entry name" value="MR_MLE_C"/>
    <property type="match status" value="1"/>
</dbReference>
<proteinExistence type="predicted"/>
<feature type="domain" description="Mandelate racemase/muconate lactonizing enzyme C-terminal" evidence="1">
    <location>
        <begin position="207"/>
        <end position="304"/>
    </location>
</feature>
<dbReference type="SMART" id="SM00922">
    <property type="entry name" value="MR_MLE"/>
    <property type="match status" value="1"/>
</dbReference>
<accession>A0A381WBD6</accession>
<dbReference type="Gene3D" id="3.20.20.120">
    <property type="entry name" value="Enolase-like C-terminal domain"/>
    <property type="match status" value="1"/>
</dbReference>
<dbReference type="CDD" id="cd03316">
    <property type="entry name" value="MR_like"/>
    <property type="match status" value="1"/>
</dbReference>
<organism evidence="2">
    <name type="scientific">marine metagenome</name>
    <dbReference type="NCBI Taxonomy" id="408172"/>
    <lineage>
        <taxon>unclassified sequences</taxon>
        <taxon>metagenomes</taxon>
        <taxon>ecological metagenomes</taxon>
    </lineage>
</organism>
<dbReference type="InterPro" id="IPR036849">
    <property type="entry name" value="Enolase-like_C_sf"/>
</dbReference>
<dbReference type="InterPro" id="IPR029065">
    <property type="entry name" value="Enolase_C-like"/>
</dbReference>
<dbReference type="SUPFAM" id="SSF54826">
    <property type="entry name" value="Enolase N-terminal domain-like"/>
    <property type="match status" value="1"/>
</dbReference>
<dbReference type="Gene3D" id="3.30.390.10">
    <property type="entry name" value="Enolase-like, N-terminal domain"/>
    <property type="match status" value="1"/>
</dbReference>
<dbReference type="Pfam" id="PF02746">
    <property type="entry name" value="MR_MLE_N"/>
    <property type="match status" value="1"/>
</dbReference>
<dbReference type="AlphaFoldDB" id="A0A381WBD6"/>
<sequence length="441" mass="49617">MECVQVERKSVYLSYAQMIIASLCLLAARTESTPLSGNTYQNAGELLTAFSDESAEQYKPFFQFSDQTKIISVEVHAIGTDDTDARYIAGSEVWKQINNILRIKTADGFEGISGVISEHQGEFSQEHILELESVFSDLFALKSLDPVEVGSLFEQTRPDLSDASRSSIDIALWDLAARKAGRPLYELLGAKRDSIEAYASLPFYDSLPEYVEAVNEYAKLGYSTFKFHVWGQIEEDTRLVKLIQQTFANSPYQFMIDLEGAYDFEDALRLGEAMNDNLFIWLEGPINDELLEQYRELRNRLSLPIIPAGYNIYSPEFIKQGIKAGSWDAGRFDATTIGGISKALELLIIANNADLPIEIQSWGHSLAQAANLHLMLANERTKYFEASMPKDAYEFGMKNANLLDQDQVIAPEGDGLGIEVDWDQLANADFYMKYRRSKNVE</sequence>
<protein>
    <recommendedName>
        <fullName evidence="1">Mandelate racemase/muconate lactonizing enzyme C-terminal domain-containing protein</fullName>
    </recommendedName>
</protein>
<dbReference type="PANTHER" id="PTHR48080">
    <property type="entry name" value="D-GALACTONATE DEHYDRATASE-RELATED"/>
    <property type="match status" value="1"/>
</dbReference>
<dbReference type="InterPro" id="IPR034593">
    <property type="entry name" value="DgoD-like"/>
</dbReference>
<dbReference type="InterPro" id="IPR013341">
    <property type="entry name" value="Mandelate_racemase_N_dom"/>
</dbReference>
<dbReference type="EMBL" id="UINC01011275">
    <property type="protein sequence ID" value="SVA49830.1"/>
    <property type="molecule type" value="Genomic_DNA"/>
</dbReference>